<accession>A0A8S5UUA5</accession>
<organism evidence="1">
    <name type="scientific">Siphoviridae sp. ctpyK9</name>
    <dbReference type="NCBI Taxonomy" id="2825679"/>
    <lineage>
        <taxon>Viruses</taxon>
        <taxon>Duplodnaviria</taxon>
        <taxon>Heunggongvirae</taxon>
        <taxon>Uroviricota</taxon>
        <taxon>Caudoviricetes</taxon>
    </lineage>
</organism>
<evidence type="ECO:0000313" key="1">
    <source>
        <dbReference type="EMBL" id="DAF97950.1"/>
    </source>
</evidence>
<proteinExistence type="predicted"/>
<name>A0A8S5UUA5_9CAUD</name>
<dbReference type="EMBL" id="BK016139">
    <property type="protein sequence ID" value="DAF97950.1"/>
    <property type="molecule type" value="Genomic_DNA"/>
</dbReference>
<reference evidence="1" key="1">
    <citation type="journal article" date="2021" name="Proc. Natl. Acad. Sci. U.S.A.">
        <title>A Catalog of Tens of Thousands of Viruses from Human Metagenomes Reveals Hidden Associations with Chronic Diseases.</title>
        <authorList>
            <person name="Tisza M.J."/>
            <person name="Buck C.B."/>
        </authorList>
    </citation>
    <scope>NUCLEOTIDE SEQUENCE</scope>
    <source>
        <strain evidence="1">CtpyK9</strain>
    </source>
</reference>
<sequence length="526" mass="58442">MLPERTIALDAMVWASSHLRGPDGGPWRFTAEQARFLAWYYAIDSAGWFLTPTVVLQRCKGWGKDPLAAVVALIALLGPSVPESTDGGDTWHGRPERDPWIRLLAVSQEQTRTTMGNIPSLVTPEMRAEYSLHIGTGGVTRRDGSPGVIIPITSNPHAAEGSRATLTVCTETQNWTRSNSGVEMMGVVRGDAAKSPPERQARILHLCNAARSGEESVGLTVREGHEQGKDAAAGIMYDSLEASAQAVLSAEEAPRVVEAVRGDAIWLTPSRVVQDIMDPSTPPSEARRKWYNQVVAAETAWLTRQEWDACCDPELPELDPGDECCVFFDGGKSDDATACVAVRVSDGAPFVVGLWQRPPDARARGWVAPREQVDATVRDFVEHHRVVGLWADPSHALDDVTMERFWDEIVDGWHRDYGRRLALRASREHSVNWDMSNPAHHKSFVRAVQAVTTEVLEGQLVHDGDARLRAHILHCVRYPTKYGVSISKEHRESRKKIDLSVCMVGARMMRAEYRNRRTSRSRGRIW</sequence>
<protein>
    <submittedName>
        <fullName evidence="1">Large Terminase</fullName>
    </submittedName>
</protein>